<dbReference type="Gene3D" id="1.10.287.70">
    <property type="match status" value="1"/>
</dbReference>
<feature type="transmembrane region" description="Helical" evidence="1">
    <location>
        <begin position="56"/>
        <end position="76"/>
    </location>
</feature>
<feature type="domain" description="Potassium channel" evidence="2">
    <location>
        <begin position="191"/>
        <end position="242"/>
    </location>
</feature>
<evidence type="ECO:0000313" key="6">
    <source>
        <dbReference type="Proteomes" id="UP000503251"/>
    </source>
</evidence>
<feature type="transmembrane region" description="Helical" evidence="1">
    <location>
        <begin position="221"/>
        <end position="241"/>
    </location>
</feature>
<evidence type="ECO:0000259" key="2">
    <source>
        <dbReference type="Pfam" id="PF07885"/>
    </source>
</evidence>
<evidence type="ECO:0000313" key="5">
    <source>
        <dbReference type="Proteomes" id="UP000434052"/>
    </source>
</evidence>
<gene>
    <name evidence="4" type="ORF">DQK91_11550</name>
    <name evidence="3" type="ORF">E8L03_02140</name>
</gene>
<dbReference type="EMBL" id="QMIF01000007">
    <property type="protein sequence ID" value="TVM33298.1"/>
    <property type="molecule type" value="Genomic_DNA"/>
</dbReference>
<proteinExistence type="predicted"/>
<dbReference type="RefSeq" id="WP_144305521.1">
    <property type="nucleotide sequence ID" value="NZ_CP039543.1"/>
</dbReference>
<dbReference type="EMBL" id="CP039543">
    <property type="protein sequence ID" value="QJT07799.1"/>
    <property type="molecule type" value="Genomic_DNA"/>
</dbReference>
<dbReference type="AlphaFoldDB" id="A0A6P1ZIL8"/>
<dbReference type="Proteomes" id="UP000434052">
    <property type="component" value="Unassembled WGS sequence"/>
</dbReference>
<evidence type="ECO:0000313" key="4">
    <source>
        <dbReference type="EMBL" id="TVM33298.1"/>
    </source>
</evidence>
<keyword evidence="1" id="KW-0472">Membrane</keyword>
<dbReference type="Pfam" id="PF07885">
    <property type="entry name" value="Ion_trans_2"/>
    <property type="match status" value="1"/>
</dbReference>
<evidence type="ECO:0000313" key="3">
    <source>
        <dbReference type="EMBL" id="QJT07799.1"/>
    </source>
</evidence>
<organism evidence="4 5">
    <name type="scientific">Oceanidesulfovibrio marinus</name>
    <dbReference type="NCBI Taxonomy" id="370038"/>
    <lineage>
        <taxon>Bacteria</taxon>
        <taxon>Pseudomonadati</taxon>
        <taxon>Thermodesulfobacteriota</taxon>
        <taxon>Desulfovibrionia</taxon>
        <taxon>Desulfovibrionales</taxon>
        <taxon>Desulfovibrionaceae</taxon>
        <taxon>Oceanidesulfovibrio</taxon>
    </lineage>
</organism>
<keyword evidence="1" id="KW-1133">Transmembrane helix</keyword>
<keyword evidence="3" id="KW-0813">Transport</keyword>
<dbReference type="GO" id="GO:0034220">
    <property type="term" value="P:monoatomic ion transmembrane transport"/>
    <property type="evidence" value="ECO:0007669"/>
    <property type="project" value="UniProtKB-KW"/>
</dbReference>
<feature type="transmembrane region" description="Helical" evidence="1">
    <location>
        <begin position="20"/>
        <end position="44"/>
    </location>
</feature>
<sequence>MTHSPRHNSPVYRLMHSRSFDLTVTHFAPLLCLGLGFMSLAQAWWDLEAMYHTSQLQVYLILVVCGIVLGGAAYLIQRRLSPRDRHGALILAVVGFVCGVLPVLMILSATVLMAVTLFTVLAVVLRVASFLRTVASLLAPNRNPTWPQVGSLLYTYLSLLTAFTLINVALDLFPELFTGAQPAFNFGGQGSMLVNSFYFSVVVMTTLGFGDITPHTSLAKVSVALQCLTSYVMFALLVGVATRGVLGKDDK</sequence>
<accession>A0A6P1ZIL8</accession>
<protein>
    <submittedName>
        <fullName evidence="3">Two pore domain potassium channel family protein</fullName>
    </submittedName>
</protein>
<dbReference type="OrthoDB" id="9799090at2"/>
<evidence type="ECO:0000256" key="1">
    <source>
        <dbReference type="SAM" id="Phobius"/>
    </source>
</evidence>
<dbReference type="InterPro" id="IPR013099">
    <property type="entry name" value="K_chnl_dom"/>
</dbReference>
<dbReference type="SUPFAM" id="SSF81324">
    <property type="entry name" value="Voltage-gated potassium channels"/>
    <property type="match status" value="1"/>
</dbReference>
<keyword evidence="3" id="KW-0406">Ion transport</keyword>
<feature type="transmembrane region" description="Helical" evidence="1">
    <location>
        <begin position="190"/>
        <end position="209"/>
    </location>
</feature>
<keyword evidence="6" id="KW-1185">Reference proteome</keyword>
<reference evidence="3 6" key="2">
    <citation type="submission" date="2019-04" db="EMBL/GenBank/DDBJ databases">
        <title>Isolation and culture of sulfate reducing bacteria from the cold seep of the South China Sea.</title>
        <authorList>
            <person name="Sun C."/>
            <person name="Liu R."/>
        </authorList>
    </citation>
    <scope>NUCLEOTIDE SEQUENCE [LARGE SCALE GENOMIC DNA]</scope>
    <source>
        <strain evidence="3 6">CS1</strain>
    </source>
</reference>
<name>A0A6P1ZIL8_9BACT</name>
<feature type="transmembrane region" description="Helical" evidence="1">
    <location>
        <begin position="88"/>
        <end position="107"/>
    </location>
</feature>
<feature type="transmembrane region" description="Helical" evidence="1">
    <location>
        <begin position="113"/>
        <end position="139"/>
    </location>
</feature>
<dbReference type="Proteomes" id="UP000503251">
    <property type="component" value="Chromosome"/>
</dbReference>
<keyword evidence="1" id="KW-0812">Transmembrane</keyword>
<feature type="transmembrane region" description="Helical" evidence="1">
    <location>
        <begin position="151"/>
        <end position="170"/>
    </location>
</feature>
<keyword evidence="3" id="KW-0407">Ion channel</keyword>
<reference evidence="4 5" key="1">
    <citation type="submission" date="2018-06" db="EMBL/GenBank/DDBJ databases">
        <title>Complete genome of Desulfovibrio marinus P48SEP.</title>
        <authorList>
            <person name="Crispim J.S."/>
            <person name="Vidigal P.M.P."/>
            <person name="Silva L.C.F."/>
            <person name="Araujo L.C."/>
            <person name="Laguardia C.N."/>
            <person name="Dias R.S."/>
            <person name="Sousa M.P."/>
            <person name="Paula S.O."/>
            <person name="Silva C."/>
        </authorList>
    </citation>
    <scope>NUCLEOTIDE SEQUENCE [LARGE SCALE GENOMIC DNA]</scope>
    <source>
        <strain evidence="4 5">P48SEP</strain>
    </source>
</reference>